<evidence type="ECO:0000313" key="3">
    <source>
        <dbReference type="EMBL" id="MFD1589443.1"/>
    </source>
</evidence>
<dbReference type="AlphaFoldDB" id="A0ABD6CHV4"/>
<dbReference type="InterPro" id="IPR055768">
    <property type="entry name" value="DUF7344"/>
</dbReference>
<dbReference type="Proteomes" id="UP001597119">
    <property type="component" value="Unassembled WGS sequence"/>
</dbReference>
<feature type="region of interest" description="Disordered" evidence="1">
    <location>
        <begin position="1"/>
        <end position="21"/>
    </location>
</feature>
<keyword evidence="4" id="KW-1185">Reference proteome</keyword>
<gene>
    <name evidence="3" type="ORF">ACFR9U_20905</name>
</gene>
<reference evidence="3 4" key="1">
    <citation type="journal article" date="2019" name="Int. J. Syst. Evol. Microbiol.">
        <title>The Global Catalogue of Microorganisms (GCM) 10K type strain sequencing project: providing services to taxonomists for standard genome sequencing and annotation.</title>
        <authorList>
            <consortium name="The Broad Institute Genomics Platform"/>
            <consortium name="The Broad Institute Genome Sequencing Center for Infectious Disease"/>
            <person name="Wu L."/>
            <person name="Ma J."/>
        </authorList>
    </citation>
    <scope>NUCLEOTIDE SEQUENCE [LARGE SCALE GENOMIC DNA]</scope>
    <source>
        <strain evidence="3 4">CGMCC 1.12125</strain>
    </source>
</reference>
<proteinExistence type="predicted"/>
<organism evidence="3 4">
    <name type="scientific">Halorientalis brevis</name>
    <dbReference type="NCBI Taxonomy" id="1126241"/>
    <lineage>
        <taxon>Archaea</taxon>
        <taxon>Methanobacteriati</taxon>
        <taxon>Methanobacteriota</taxon>
        <taxon>Stenosarchaea group</taxon>
        <taxon>Halobacteria</taxon>
        <taxon>Halobacteriales</taxon>
        <taxon>Haloarculaceae</taxon>
        <taxon>Halorientalis</taxon>
    </lineage>
</organism>
<evidence type="ECO:0000259" key="2">
    <source>
        <dbReference type="Pfam" id="PF24035"/>
    </source>
</evidence>
<evidence type="ECO:0000256" key="1">
    <source>
        <dbReference type="SAM" id="MobiDB-lite"/>
    </source>
</evidence>
<accession>A0ABD6CHV4</accession>
<evidence type="ECO:0000313" key="4">
    <source>
        <dbReference type="Proteomes" id="UP001597119"/>
    </source>
</evidence>
<dbReference type="RefSeq" id="WP_247381094.1">
    <property type="nucleotide sequence ID" value="NZ_JALLGV010000009.1"/>
</dbReference>
<feature type="compositionally biased region" description="Polar residues" evidence="1">
    <location>
        <begin position="1"/>
        <end position="14"/>
    </location>
</feature>
<sequence length="112" mass="12551">MTQSTYENTETQPGATELTESERFRLLAVERRRDTLAVVTDRPAPFELTDLATAVATRERDVETPAEETVEEVAVSLHHVHLPLMDDLGIIDYVPDTNRLEACYASPDVLSH</sequence>
<name>A0ABD6CHV4_9EURY</name>
<protein>
    <recommendedName>
        <fullName evidence="2">DUF7344 domain-containing protein</fullName>
    </recommendedName>
</protein>
<dbReference type="EMBL" id="JBHUDJ010000015">
    <property type="protein sequence ID" value="MFD1589443.1"/>
    <property type="molecule type" value="Genomic_DNA"/>
</dbReference>
<comment type="caution">
    <text evidence="3">The sequence shown here is derived from an EMBL/GenBank/DDBJ whole genome shotgun (WGS) entry which is preliminary data.</text>
</comment>
<feature type="domain" description="DUF7344" evidence="2">
    <location>
        <begin position="24"/>
        <end position="99"/>
    </location>
</feature>
<dbReference type="Pfam" id="PF24035">
    <property type="entry name" value="DUF7344"/>
    <property type="match status" value="1"/>
</dbReference>